<protein>
    <submittedName>
        <fullName evidence="1">Uncharacterized protein</fullName>
    </submittedName>
</protein>
<dbReference type="Proteomes" id="UP001148662">
    <property type="component" value="Unassembled WGS sequence"/>
</dbReference>
<keyword evidence="2" id="KW-1185">Reference proteome</keyword>
<name>A0ACC1RX38_9APHY</name>
<sequence>MRRQRDYQAARSSLHVRNPFLIAVSTGFTGYVQGRLHSPRFPAGRRVNGRRELKLLVGDTQYTLTRGLRTLFVAKFSLTPGEPRRYSEIRYRRHIPCSHLPSGNRNALSTLFSPSFGPGLPYSTVNQTCKPTIPADLEACIPIRGAIGGLLEISNRT</sequence>
<evidence type="ECO:0000313" key="2">
    <source>
        <dbReference type="Proteomes" id="UP001148662"/>
    </source>
</evidence>
<reference evidence="1" key="1">
    <citation type="submission" date="2022-07" db="EMBL/GenBank/DDBJ databases">
        <title>Genome Sequence of Phlebia brevispora.</title>
        <authorList>
            <person name="Buettner E."/>
        </authorList>
    </citation>
    <scope>NUCLEOTIDE SEQUENCE</scope>
    <source>
        <strain evidence="1">MPL23</strain>
    </source>
</reference>
<evidence type="ECO:0000313" key="1">
    <source>
        <dbReference type="EMBL" id="KAJ3527525.1"/>
    </source>
</evidence>
<comment type="caution">
    <text evidence="1">The sequence shown here is derived from an EMBL/GenBank/DDBJ whole genome shotgun (WGS) entry which is preliminary data.</text>
</comment>
<gene>
    <name evidence="1" type="ORF">NM688_g8116</name>
</gene>
<organism evidence="1 2">
    <name type="scientific">Phlebia brevispora</name>
    <dbReference type="NCBI Taxonomy" id="194682"/>
    <lineage>
        <taxon>Eukaryota</taxon>
        <taxon>Fungi</taxon>
        <taxon>Dikarya</taxon>
        <taxon>Basidiomycota</taxon>
        <taxon>Agaricomycotina</taxon>
        <taxon>Agaricomycetes</taxon>
        <taxon>Polyporales</taxon>
        <taxon>Meruliaceae</taxon>
        <taxon>Phlebia</taxon>
    </lineage>
</organism>
<accession>A0ACC1RX38</accession>
<dbReference type="EMBL" id="JANHOG010002082">
    <property type="protein sequence ID" value="KAJ3527525.1"/>
    <property type="molecule type" value="Genomic_DNA"/>
</dbReference>
<proteinExistence type="predicted"/>